<dbReference type="AlphaFoldDB" id="A0A804MLQ5"/>
<keyword evidence="3" id="KW-1185">Reference proteome</keyword>
<reference evidence="3" key="1">
    <citation type="submission" date="2015-12" db="EMBL/GenBank/DDBJ databases">
        <title>Update maize B73 reference genome by single molecule sequencing technologies.</title>
        <authorList>
            <consortium name="Maize Genome Sequencing Project"/>
            <person name="Ware D."/>
        </authorList>
    </citation>
    <scope>NUCLEOTIDE SEQUENCE [LARGE SCALE GENOMIC DNA]</scope>
    <source>
        <strain evidence="3">cv. B73</strain>
    </source>
</reference>
<feature type="region of interest" description="Disordered" evidence="1">
    <location>
        <begin position="25"/>
        <end position="81"/>
    </location>
</feature>
<reference evidence="2" key="3">
    <citation type="submission" date="2021-05" db="UniProtKB">
        <authorList>
            <consortium name="EnsemblPlants"/>
        </authorList>
    </citation>
    <scope>IDENTIFICATION</scope>
    <source>
        <strain evidence="2">cv. B73</strain>
    </source>
</reference>
<evidence type="ECO:0000313" key="3">
    <source>
        <dbReference type="Proteomes" id="UP000007305"/>
    </source>
</evidence>
<dbReference type="Proteomes" id="UP000007305">
    <property type="component" value="Chromosome 2"/>
</dbReference>
<organism evidence="2 3">
    <name type="scientific">Zea mays</name>
    <name type="common">Maize</name>
    <dbReference type="NCBI Taxonomy" id="4577"/>
    <lineage>
        <taxon>Eukaryota</taxon>
        <taxon>Viridiplantae</taxon>
        <taxon>Streptophyta</taxon>
        <taxon>Embryophyta</taxon>
        <taxon>Tracheophyta</taxon>
        <taxon>Spermatophyta</taxon>
        <taxon>Magnoliopsida</taxon>
        <taxon>Liliopsida</taxon>
        <taxon>Poales</taxon>
        <taxon>Poaceae</taxon>
        <taxon>PACMAD clade</taxon>
        <taxon>Panicoideae</taxon>
        <taxon>Andropogonodae</taxon>
        <taxon>Andropogoneae</taxon>
        <taxon>Tripsacinae</taxon>
        <taxon>Zea</taxon>
    </lineage>
</organism>
<sequence length="136" mass="15103">MARRLLSRGRLIKLDRPILPAALTRLLSRGPPTPTTSEPEDKGKKAAAVLVEAVATNHKKDAEVGRDGSEEDDEDTSPPWRSWRPDVAWLSKALEPALDLYKQYSWKPFACSSPALQLLLYSILTPTSPHHCHPSI</sequence>
<feature type="compositionally biased region" description="Low complexity" evidence="1">
    <location>
        <begin position="46"/>
        <end position="55"/>
    </location>
</feature>
<keyword evidence="4" id="KW-1267">Proteomics identification</keyword>
<feature type="compositionally biased region" description="Basic and acidic residues" evidence="1">
    <location>
        <begin position="58"/>
        <end position="68"/>
    </location>
</feature>
<protein>
    <submittedName>
        <fullName evidence="2">Uncharacterized protein</fullName>
    </submittedName>
</protein>
<dbReference type="EnsemblPlants" id="Zm00001eb095800_T003">
    <property type="protein sequence ID" value="Zm00001eb095800_P003"/>
    <property type="gene ID" value="Zm00001eb095800"/>
</dbReference>
<reference evidence="2" key="2">
    <citation type="submission" date="2019-07" db="EMBL/GenBank/DDBJ databases">
        <authorList>
            <person name="Seetharam A."/>
            <person name="Woodhouse M."/>
            <person name="Cannon E."/>
        </authorList>
    </citation>
    <scope>NUCLEOTIDE SEQUENCE [LARGE SCALE GENOMIC DNA]</scope>
    <source>
        <strain evidence="2">cv. B73</strain>
    </source>
</reference>
<name>A0A804MLQ5_MAIZE</name>
<evidence type="ECO:0007829" key="4">
    <source>
        <dbReference type="PeptideAtlas" id="A0A804MLQ5"/>
    </source>
</evidence>
<accession>A0A804MLQ5</accession>
<evidence type="ECO:0000256" key="1">
    <source>
        <dbReference type="SAM" id="MobiDB-lite"/>
    </source>
</evidence>
<gene>
    <name evidence="2" type="primary">LOC103647251</name>
</gene>
<proteinExistence type="evidence at protein level"/>
<evidence type="ECO:0000313" key="2">
    <source>
        <dbReference type="EnsemblPlants" id="Zm00001eb095800_P003"/>
    </source>
</evidence>
<dbReference type="Gramene" id="Zm00001eb095800_T003">
    <property type="protein sequence ID" value="Zm00001eb095800_P003"/>
    <property type="gene ID" value="Zm00001eb095800"/>
</dbReference>